<evidence type="ECO:0000313" key="4">
    <source>
        <dbReference type="Proteomes" id="UP001141259"/>
    </source>
</evidence>
<keyword evidence="4" id="KW-1185">Reference proteome</keyword>
<feature type="domain" description="Enoyl reductase (ER)" evidence="2">
    <location>
        <begin position="10"/>
        <end position="298"/>
    </location>
</feature>
<dbReference type="Gene3D" id="3.90.180.10">
    <property type="entry name" value="Medium-chain alcohol dehydrogenases, catalytic domain"/>
    <property type="match status" value="1"/>
</dbReference>
<dbReference type="Gene3D" id="3.40.50.720">
    <property type="entry name" value="NAD(P)-binding Rossmann-like Domain"/>
    <property type="match status" value="1"/>
</dbReference>
<evidence type="ECO:0000256" key="1">
    <source>
        <dbReference type="ARBA" id="ARBA00022857"/>
    </source>
</evidence>
<dbReference type="Pfam" id="PF13602">
    <property type="entry name" value="ADH_zinc_N_2"/>
    <property type="match status" value="1"/>
</dbReference>
<proteinExistence type="predicted"/>
<dbReference type="Pfam" id="PF08240">
    <property type="entry name" value="ADH_N"/>
    <property type="match status" value="1"/>
</dbReference>
<dbReference type="RefSeq" id="WP_259628618.1">
    <property type="nucleotide sequence ID" value="NZ_JANYMP010000029.1"/>
</dbReference>
<dbReference type="InterPro" id="IPR051603">
    <property type="entry name" value="Zinc-ADH_QOR/CCCR"/>
</dbReference>
<dbReference type="InterPro" id="IPR036291">
    <property type="entry name" value="NAD(P)-bd_dom_sf"/>
</dbReference>
<reference evidence="3" key="1">
    <citation type="submission" date="2022-08" db="EMBL/GenBank/DDBJ databases">
        <authorList>
            <person name="Tistechok S."/>
            <person name="Samborskyy M."/>
            <person name="Roman I."/>
        </authorList>
    </citation>
    <scope>NUCLEOTIDE SEQUENCE</scope>
    <source>
        <strain evidence="3">DSM 103496</strain>
    </source>
</reference>
<sequence>MKSICYAEYGGPEVLELAEVPEPHAGPGQIRIAVHAAGVNGFDWKVRAGHLKEIAPVTFPSGTGVDAAGVVDEVGLGVEGIETGTAVFGTGANTYAEYAVLSAWARKPEMLGFTEAAGYGVPVATAHRILDQLHVTAGQTILVSGASGGVGTALSQIAISRGVRVIGTASAANQSYLADLGAIPTVYGHGLVDRARALAVDGVDAAFDIAGSGIIPDLVELTGDATKVLSIADFTAPEHGAQINTGTGGDRTAALAEAARLFESGQLRIPVANSFTLEQAADAQAASQAGHVAGRTVIVVRNGR</sequence>
<keyword evidence="1" id="KW-0521">NADP</keyword>
<protein>
    <submittedName>
        <fullName evidence="3">NADP-dependent oxidoreductase</fullName>
    </submittedName>
</protein>
<dbReference type="InterPro" id="IPR013154">
    <property type="entry name" value="ADH-like_N"/>
</dbReference>
<evidence type="ECO:0000259" key="2">
    <source>
        <dbReference type="SMART" id="SM00829"/>
    </source>
</evidence>
<accession>A0A9X2VW75</accession>
<dbReference type="Proteomes" id="UP001141259">
    <property type="component" value="Unassembled WGS sequence"/>
</dbReference>
<dbReference type="GO" id="GO:0016491">
    <property type="term" value="F:oxidoreductase activity"/>
    <property type="evidence" value="ECO:0007669"/>
    <property type="project" value="InterPro"/>
</dbReference>
<dbReference type="InterPro" id="IPR011032">
    <property type="entry name" value="GroES-like_sf"/>
</dbReference>
<dbReference type="SUPFAM" id="SSF50129">
    <property type="entry name" value="GroES-like"/>
    <property type="match status" value="1"/>
</dbReference>
<dbReference type="EMBL" id="JANYMP010000029">
    <property type="protein sequence ID" value="MCS7483159.1"/>
    <property type="molecule type" value="Genomic_DNA"/>
</dbReference>
<dbReference type="PANTHER" id="PTHR44154:SF1">
    <property type="entry name" value="QUINONE OXIDOREDUCTASE"/>
    <property type="match status" value="1"/>
</dbReference>
<dbReference type="InterPro" id="IPR020843">
    <property type="entry name" value="ER"/>
</dbReference>
<dbReference type="SMART" id="SM00829">
    <property type="entry name" value="PKS_ER"/>
    <property type="match status" value="1"/>
</dbReference>
<dbReference type="CDD" id="cd05289">
    <property type="entry name" value="MDR_like_2"/>
    <property type="match status" value="1"/>
</dbReference>
<comment type="caution">
    <text evidence="3">The sequence shown here is derived from an EMBL/GenBank/DDBJ whole genome shotgun (WGS) entry which is preliminary data.</text>
</comment>
<gene>
    <name evidence="3" type="ORF">NZH93_40485</name>
</gene>
<dbReference type="SUPFAM" id="SSF51735">
    <property type="entry name" value="NAD(P)-binding Rossmann-fold domains"/>
    <property type="match status" value="1"/>
</dbReference>
<dbReference type="PANTHER" id="PTHR44154">
    <property type="entry name" value="QUINONE OXIDOREDUCTASE"/>
    <property type="match status" value="1"/>
</dbReference>
<name>A0A9X2VW75_9PSEU</name>
<dbReference type="AlphaFoldDB" id="A0A9X2VW75"/>
<organism evidence="3 4">
    <name type="scientific">Umezawaea endophytica</name>
    <dbReference type="NCBI Taxonomy" id="1654476"/>
    <lineage>
        <taxon>Bacteria</taxon>
        <taxon>Bacillati</taxon>
        <taxon>Actinomycetota</taxon>
        <taxon>Actinomycetes</taxon>
        <taxon>Pseudonocardiales</taxon>
        <taxon>Pseudonocardiaceae</taxon>
        <taxon>Umezawaea</taxon>
    </lineage>
</organism>
<evidence type="ECO:0000313" key="3">
    <source>
        <dbReference type="EMBL" id="MCS7483159.1"/>
    </source>
</evidence>